<dbReference type="InterPro" id="IPR036188">
    <property type="entry name" value="FAD/NAD-bd_sf"/>
</dbReference>
<reference evidence="2 3" key="1">
    <citation type="journal article" date="2016" name="PLoS Pathog.">
        <title>Biosynthesis of antibiotic leucinostatins in bio-control fungus Purpureocillium lilacinum and their inhibition on phytophthora revealed by genome mining.</title>
        <authorList>
            <person name="Wang G."/>
            <person name="Liu Z."/>
            <person name="Lin R."/>
            <person name="Li E."/>
            <person name="Mao Z."/>
            <person name="Ling J."/>
            <person name="Yang Y."/>
            <person name="Yin W.B."/>
            <person name="Xie B."/>
        </authorList>
    </citation>
    <scope>NUCLEOTIDE SEQUENCE [LARGE SCALE GENOMIC DNA]</scope>
    <source>
        <strain evidence="2">170</strain>
    </source>
</reference>
<dbReference type="PANTHER" id="PTHR42923:SF26">
    <property type="entry name" value="FMN REDUCTASE LOT6, PUTATIVE (AFU_ORTHOLOGUE AFUA_7G06600)-RELATED"/>
    <property type="match status" value="1"/>
</dbReference>
<dbReference type="GeneID" id="28851047"/>
<keyword evidence="3" id="KW-1185">Reference proteome</keyword>
<dbReference type="RefSeq" id="XP_018143900.1">
    <property type="nucleotide sequence ID" value="XM_018287053.1"/>
</dbReference>
<dbReference type="AlphaFoldDB" id="A0A179FP26"/>
<protein>
    <submittedName>
        <fullName evidence="2">FAD dependent oxidoreductase</fullName>
    </submittedName>
</protein>
<sequence>MNKLLSLALTSTLLATSATSAATTDKCHDHFNPACYDAANVIEREVAIIGGGSSGTFAAITLKDMGKSLVVVEKQDRLGGHVLTYTDPASGTHINYGVRLFENTTTTFHFFSRLNVSMVPFTIGGPGPAYVDFTTGKKLEGFTPSRNFSAYMSLLDKYPYLVAGNGFQLPTPVPEDLSMAFGNYIKKYNLQDVAYSIWADPSLGDVGDLFTLPAAYVLKALSKIVLTQVSTPGKTLTSPTGNNHEAWTNAQAELGSNVLLSSTVVDAKRPAKGGCIRVVVQTPTGRKLIKASRILFTAAESLDNLRPFALDKTEKAVFSQLEYTGFYSGLISGSGLSDTAGLQNAATASEGYHIPQVPNAMHFYPTGVPGLQSFWYESKTPQSDDQVKGALVATIGRLTKSSTANIKFVTFANHSPGILYAPAKQIQAGFWNQMNALQGYRGMYYTGLLFEPSSAGIWEFTLKLINKWYS</sequence>
<dbReference type="Gene3D" id="3.50.50.60">
    <property type="entry name" value="FAD/NAD(P)-binding domain"/>
    <property type="match status" value="1"/>
</dbReference>
<dbReference type="InterPro" id="IPR050464">
    <property type="entry name" value="Zeta_carotene_desat/Oxidored"/>
</dbReference>
<accession>A0A179FP26</accession>
<dbReference type="GO" id="GO:0016491">
    <property type="term" value="F:oxidoreductase activity"/>
    <property type="evidence" value="ECO:0007669"/>
    <property type="project" value="TreeGrafter"/>
</dbReference>
<evidence type="ECO:0000313" key="2">
    <source>
        <dbReference type="EMBL" id="OAQ66813.1"/>
    </source>
</evidence>
<evidence type="ECO:0000313" key="3">
    <source>
        <dbReference type="Proteomes" id="UP000078397"/>
    </source>
</evidence>
<dbReference type="Gene3D" id="1.10.405.20">
    <property type="match status" value="1"/>
</dbReference>
<proteinExistence type="predicted"/>
<dbReference type="OrthoDB" id="68575at2759"/>
<dbReference type="Proteomes" id="UP000078397">
    <property type="component" value="Unassembled WGS sequence"/>
</dbReference>
<dbReference type="SUPFAM" id="SSF51905">
    <property type="entry name" value="FAD/NAD(P)-binding domain"/>
    <property type="match status" value="1"/>
</dbReference>
<keyword evidence="1" id="KW-0732">Signal</keyword>
<dbReference type="KEGG" id="pchm:VFPPC_08325"/>
<gene>
    <name evidence="2" type="ORF">VFPPC_08325</name>
</gene>
<comment type="caution">
    <text evidence="2">The sequence shown here is derived from an EMBL/GenBank/DDBJ whole genome shotgun (WGS) entry which is preliminary data.</text>
</comment>
<feature type="signal peptide" evidence="1">
    <location>
        <begin position="1"/>
        <end position="21"/>
    </location>
</feature>
<dbReference type="Gene3D" id="3.30.70.1990">
    <property type="match status" value="1"/>
</dbReference>
<organism evidence="2 3">
    <name type="scientific">Pochonia chlamydosporia 170</name>
    <dbReference type="NCBI Taxonomy" id="1380566"/>
    <lineage>
        <taxon>Eukaryota</taxon>
        <taxon>Fungi</taxon>
        <taxon>Dikarya</taxon>
        <taxon>Ascomycota</taxon>
        <taxon>Pezizomycotina</taxon>
        <taxon>Sordariomycetes</taxon>
        <taxon>Hypocreomycetidae</taxon>
        <taxon>Hypocreales</taxon>
        <taxon>Clavicipitaceae</taxon>
        <taxon>Pochonia</taxon>
    </lineage>
</organism>
<feature type="chain" id="PRO_5008101879" evidence="1">
    <location>
        <begin position="22"/>
        <end position="470"/>
    </location>
</feature>
<name>A0A179FP26_METCM</name>
<evidence type="ECO:0000256" key="1">
    <source>
        <dbReference type="SAM" id="SignalP"/>
    </source>
</evidence>
<dbReference type="PANTHER" id="PTHR42923">
    <property type="entry name" value="PROTOPORPHYRINOGEN OXIDASE"/>
    <property type="match status" value="1"/>
</dbReference>
<dbReference type="EMBL" id="LSBJ02000004">
    <property type="protein sequence ID" value="OAQ66813.1"/>
    <property type="molecule type" value="Genomic_DNA"/>
</dbReference>
<dbReference type="STRING" id="1380566.A0A179FP26"/>
<dbReference type="Pfam" id="PF13450">
    <property type="entry name" value="NAD_binding_8"/>
    <property type="match status" value="1"/>
</dbReference>